<dbReference type="STRING" id="1230097.A0A423XHY9"/>
<dbReference type="EMBL" id="LKEB01000007">
    <property type="protein sequence ID" value="ROW15815.1"/>
    <property type="molecule type" value="Genomic_DNA"/>
</dbReference>
<organism evidence="2 3">
    <name type="scientific">Cytospora leucostoma</name>
    <dbReference type="NCBI Taxonomy" id="1230097"/>
    <lineage>
        <taxon>Eukaryota</taxon>
        <taxon>Fungi</taxon>
        <taxon>Dikarya</taxon>
        <taxon>Ascomycota</taxon>
        <taxon>Pezizomycotina</taxon>
        <taxon>Sordariomycetes</taxon>
        <taxon>Sordariomycetidae</taxon>
        <taxon>Diaporthales</taxon>
        <taxon>Cytosporaceae</taxon>
        <taxon>Cytospora</taxon>
    </lineage>
</organism>
<evidence type="ECO:0000313" key="2">
    <source>
        <dbReference type="EMBL" id="ROW15815.1"/>
    </source>
</evidence>
<dbReference type="AlphaFoldDB" id="A0A423XHY9"/>
<name>A0A423XHY9_9PEZI</name>
<dbReference type="OrthoDB" id="5212373at2759"/>
<accession>A0A423XHY9</accession>
<proteinExistence type="predicted"/>
<reference evidence="2 3" key="1">
    <citation type="submission" date="2015-09" db="EMBL/GenBank/DDBJ databases">
        <title>Host preference determinants of Valsa canker pathogens revealed by comparative genomics.</title>
        <authorList>
            <person name="Yin Z."/>
            <person name="Huang L."/>
        </authorList>
    </citation>
    <scope>NUCLEOTIDE SEQUENCE [LARGE SCALE GENOMIC DNA]</scope>
    <source>
        <strain evidence="2 3">SXYLt</strain>
    </source>
</reference>
<sequence length="412" mass="44262">MAATLFATPTPHTAFDQPLYSLYSSHPAVNGCNVPHGVHVISPPANQCESPVGRKLGPTPRRLHNRILYIPAHGDKVTHLPIYDFTRQYREAVRDEPIGTSRFKTKLGLMHKPHGDGRSGTGEVSYLVDFEAPEARRDLTTATANTTANNNSNNTTNTTHATVQRRSLYGGAEVGLAIPQPQHAGLADDCAAACTVTPSSTGAYVNLARSYPLRPTVTRLGSSRNPWFTFTVPGAPPLGGGDDGRTLQWQVHPAEHGLLRYTLVELPRGRAADEMWWEDSSRKDDGAILDEKVGGGPAFSAAVDGNEHRIRAIYHNVGLGFSLAQPFSEGALLLQDGMDPEFEAVVVASLLGMLWRARGEGRKSRKGSKSEGSALARKKSGSVTSGDEDGSVSPGSSPSRKGFLGKILRRLS</sequence>
<dbReference type="Proteomes" id="UP000285146">
    <property type="component" value="Unassembled WGS sequence"/>
</dbReference>
<comment type="caution">
    <text evidence="2">The sequence shown here is derived from an EMBL/GenBank/DDBJ whole genome shotgun (WGS) entry which is preliminary data.</text>
</comment>
<keyword evidence="3" id="KW-1185">Reference proteome</keyword>
<evidence type="ECO:0000313" key="3">
    <source>
        <dbReference type="Proteomes" id="UP000285146"/>
    </source>
</evidence>
<evidence type="ECO:0000256" key="1">
    <source>
        <dbReference type="SAM" id="MobiDB-lite"/>
    </source>
</evidence>
<dbReference type="InParanoid" id="A0A423XHY9"/>
<protein>
    <submittedName>
        <fullName evidence="2">Uncharacterized protein</fullName>
    </submittedName>
</protein>
<gene>
    <name evidence="2" type="ORF">VPNG_02495</name>
</gene>
<feature type="region of interest" description="Disordered" evidence="1">
    <location>
        <begin position="361"/>
        <end position="412"/>
    </location>
</feature>